<keyword evidence="9 18" id="KW-0689">Ribosomal protein</keyword>
<dbReference type="InterPro" id="IPR001412">
    <property type="entry name" value="aa-tRNA-synth_I_CS"/>
</dbReference>
<evidence type="ECO:0000256" key="16">
    <source>
        <dbReference type="SAM" id="MobiDB-lite"/>
    </source>
</evidence>
<reference evidence="18" key="1">
    <citation type="journal article" date="2012" name="PLoS Genet.">
        <title>Comparative analysis of the genomes of two field isolates of the rice blast fungus Magnaporthe oryzae.</title>
        <authorList>
            <person name="Xue M."/>
            <person name="Yang J."/>
            <person name="Li Z."/>
            <person name="Hu S."/>
            <person name="Yao N."/>
            <person name="Dean R.A."/>
            <person name="Zhao W."/>
            <person name="Shen M."/>
            <person name="Zhang H."/>
            <person name="Li C."/>
            <person name="Liu L."/>
            <person name="Cao L."/>
            <person name="Xu X."/>
            <person name="Xing Y."/>
            <person name="Hsiang T."/>
            <person name="Zhang Z."/>
            <person name="Xu J.R."/>
            <person name="Peng Y.L."/>
        </authorList>
    </citation>
    <scope>NUCLEOTIDE SEQUENCE</scope>
    <source>
        <strain evidence="18">Y34</strain>
    </source>
</reference>
<evidence type="ECO:0000256" key="5">
    <source>
        <dbReference type="ARBA" id="ARBA00022598"/>
    </source>
</evidence>
<evidence type="ECO:0000256" key="14">
    <source>
        <dbReference type="ARBA" id="ARBA00042916"/>
    </source>
</evidence>
<dbReference type="GO" id="GO:0005840">
    <property type="term" value="C:ribosome"/>
    <property type="evidence" value="ECO:0007669"/>
    <property type="project" value="UniProtKB-KW"/>
</dbReference>
<evidence type="ECO:0000256" key="7">
    <source>
        <dbReference type="ARBA" id="ARBA00022840"/>
    </source>
</evidence>
<comment type="similarity">
    <text evidence="3">Belongs to the universal ribosomal protein uS10 family.</text>
</comment>
<dbReference type="PROSITE" id="PS00178">
    <property type="entry name" value="AA_TRNA_LIGASE_I"/>
    <property type="match status" value="1"/>
</dbReference>
<evidence type="ECO:0000256" key="4">
    <source>
        <dbReference type="ARBA" id="ARBA00013161"/>
    </source>
</evidence>
<dbReference type="GO" id="GO:0005759">
    <property type="term" value="C:mitochondrial matrix"/>
    <property type="evidence" value="ECO:0007669"/>
    <property type="project" value="TreeGrafter"/>
</dbReference>
<name>A0AA97P5W4_PYRO3</name>
<evidence type="ECO:0000256" key="13">
    <source>
        <dbReference type="ARBA" id="ARBA00035261"/>
    </source>
</evidence>
<keyword evidence="6" id="KW-0547">Nucleotide-binding</keyword>
<dbReference type="GO" id="GO:0004830">
    <property type="term" value="F:tryptophan-tRNA ligase activity"/>
    <property type="evidence" value="ECO:0007669"/>
    <property type="project" value="UniProtKB-EC"/>
</dbReference>
<keyword evidence="7" id="KW-0067">ATP-binding</keyword>
<evidence type="ECO:0000256" key="10">
    <source>
        <dbReference type="ARBA" id="ARBA00023146"/>
    </source>
</evidence>
<protein>
    <recommendedName>
        <fullName evidence="13">Small ribosomal subunit protein uS10m</fullName>
        <ecNumber evidence="4">6.1.1.2</ecNumber>
    </recommendedName>
    <alternativeName>
        <fullName evidence="14">37S ribosomal protein S10, mitochondrial</fullName>
    </alternativeName>
    <alternativeName>
        <fullName evidence="15">Mitochondrial ribosomal small subunit protein 10</fullName>
    </alternativeName>
    <alternativeName>
        <fullName evidence="12">Tryptophanyl-tRNA synthetase</fullName>
    </alternativeName>
</protein>
<evidence type="ECO:0000256" key="1">
    <source>
        <dbReference type="ARBA" id="ARBA00004173"/>
    </source>
</evidence>
<feature type="domain" description="Small ribosomal subunit protein uS10" evidence="17">
    <location>
        <begin position="124"/>
        <end position="221"/>
    </location>
</feature>
<dbReference type="SUPFAM" id="SSF54999">
    <property type="entry name" value="Ribosomal protein S10"/>
    <property type="match status" value="1"/>
</dbReference>
<keyword evidence="5" id="KW-0436">Ligase</keyword>
<dbReference type="PANTHER" id="PTHR43766">
    <property type="entry name" value="TRYPTOPHAN--TRNA LIGASE, MITOCHONDRIAL"/>
    <property type="match status" value="1"/>
</dbReference>
<proteinExistence type="inferred from homology"/>
<evidence type="ECO:0000256" key="11">
    <source>
        <dbReference type="ARBA" id="ARBA00023274"/>
    </source>
</evidence>
<dbReference type="GO" id="GO:0070183">
    <property type="term" value="P:mitochondrial tryptophanyl-tRNA aminoacylation"/>
    <property type="evidence" value="ECO:0007669"/>
    <property type="project" value="TreeGrafter"/>
</dbReference>
<evidence type="ECO:0000256" key="15">
    <source>
        <dbReference type="ARBA" id="ARBA00078476"/>
    </source>
</evidence>
<dbReference type="SUPFAM" id="SSF52374">
    <property type="entry name" value="Nucleotidylyl transferase"/>
    <property type="match status" value="1"/>
</dbReference>
<evidence type="ECO:0000256" key="3">
    <source>
        <dbReference type="ARBA" id="ARBA00007102"/>
    </source>
</evidence>
<dbReference type="GO" id="GO:1990904">
    <property type="term" value="C:ribonucleoprotein complex"/>
    <property type="evidence" value="ECO:0007669"/>
    <property type="project" value="UniProtKB-KW"/>
</dbReference>
<dbReference type="PRINTS" id="PR01039">
    <property type="entry name" value="TRNASYNTHTRP"/>
</dbReference>
<evidence type="ECO:0000256" key="8">
    <source>
        <dbReference type="ARBA" id="ARBA00022917"/>
    </source>
</evidence>
<dbReference type="InterPro" id="IPR014729">
    <property type="entry name" value="Rossmann-like_a/b/a_fold"/>
</dbReference>
<dbReference type="InterPro" id="IPR027486">
    <property type="entry name" value="Ribosomal_uS10_dom"/>
</dbReference>
<evidence type="ECO:0000256" key="12">
    <source>
        <dbReference type="ARBA" id="ARBA00030268"/>
    </source>
</evidence>
<dbReference type="Pfam" id="PF00579">
    <property type="entry name" value="tRNA-synt_1b"/>
    <property type="match status" value="1"/>
</dbReference>
<dbReference type="EC" id="6.1.1.2" evidence="4"/>
<dbReference type="Gene3D" id="3.40.50.620">
    <property type="entry name" value="HUPs"/>
    <property type="match status" value="1"/>
</dbReference>
<dbReference type="PANTHER" id="PTHR43766:SF1">
    <property type="entry name" value="TRYPTOPHAN--TRNA LIGASE, MITOCHONDRIAL"/>
    <property type="match status" value="1"/>
</dbReference>
<keyword evidence="10" id="KW-0030">Aminoacyl-tRNA synthetase</keyword>
<evidence type="ECO:0000256" key="6">
    <source>
        <dbReference type="ARBA" id="ARBA00022741"/>
    </source>
</evidence>
<evidence type="ECO:0000313" key="18">
    <source>
        <dbReference type="EMBL" id="ELQ42551.1"/>
    </source>
</evidence>
<dbReference type="SMART" id="SM01403">
    <property type="entry name" value="Ribosomal_S10"/>
    <property type="match status" value="1"/>
</dbReference>
<dbReference type="Gene3D" id="1.10.240.10">
    <property type="entry name" value="Tyrosyl-Transfer RNA Synthetase"/>
    <property type="match status" value="1"/>
</dbReference>
<evidence type="ECO:0000256" key="9">
    <source>
        <dbReference type="ARBA" id="ARBA00022980"/>
    </source>
</evidence>
<dbReference type="InterPro" id="IPR036838">
    <property type="entry name" value="Ribosomal_uS10_dom_sf"/>
</dbReference>
<feature type="region of interest" description="Disordered" evidence="16">
    <location>
        <begin position="311"/>
        <end position="338"/>
    </location>
</feature>
<dbReference type="Pfam" id="PF00338">
    <property type="entry name" value="Ribosomal_S10"/>
    <property type="match status" value="1"/>
</dbReference>
<comment type="similarity">
    <text evidence="2">Belongs to the class-I aminoacyl-tRNA synthetase family.</text>
</comment>
<sequence length="687" mass="76010">MKGSKLIRPAQQLLQSRLDFLQQQQQQFPTTKTPSISSQLWQIRLNSSDRFSSTSSSSKTSPEAAKIVDVLTEELDLETPPKPQLQDSPAKEIQEELARFPRSLQTLHLQPLRRETQYGIPSCDLQLRAYSARPIEFFSDFALRAAYYLGLPAFGPTPLPRIVQRWTVPRSHFIFKKSQENYERITLRRLIQIRDGNPETVQIWLAFLQKHAYPGVGMKANMWEFGALDAAKEMDEAAKKAAADIESSWVHFGQKKPLGSVKDVKEMLQKERVTLAGGRMTGVSIQNQEACRKSIKMPIRPNPRLVRPILQSLQPQQRSKTASSYYSTSSSSPSTASKGVKLEIPKDSIVFSGIQPSGIPHLGNYLGALRQWRRLQDSAADETSLFFSVVDLHAITMPQKAEQLRQWRREALAALLAIGLDPKSYHINIGPIAFRANVAPELQCLDGISLTYDAVEGNGEKLSLDDKKVKAKLKLGLFSYPVLQAADVLVHRATHVPVGEDQAQHLEFARECATNFNAIYGKHLVAPETIISPTSKVMSLRDPTQKMSKSHADPRSRITLTDSADEIRARIKTALTDSIGTVYYDPVGRPGVANLFELLSTFGKSGLEAAELGAEGGPLYGASIQELKGAVADAVVEGLAGIRERYLDILAKDDGKYLDEVALEGAVKARANAEKTMEVVRAAIGFA</sequence>
<keyword evidence="8" id="KW-0648">Protein biosynthesis</keyword>
<dbReference type="FunFam" id="1.10.240.10:FF:000002">
    <property type="entry name" value="Tryptophan--tRNA ligase"/>
    <property type="match status" value="1"/>
</dbReference>
<dbReference type="FunFam" id="3.30.70.600:FF:000003">
    <property type="entry name" value="30S ribosomal protein S10"/>
    <property type="match status" value="1"/>
</dbReference>
<organism evidence="18">
    <name type="scientific">Pyricularia oryzae (strain Y34)</name>
    <name type="common">Rice blast fungus</name>
    <name type="synonym">Magnaporthe oryzae</name>
    <dbReference type="NCBI Taxonomy" id="1143189"/>
    <lineage>
        <taxon>Eukaryota</taxon>
        <taxon>Fungi</taxon>
        <taxon>Dikarya</taxon>
        <taxon>Ascomycota</taxon>
        <taxon>Pezizomycotina</taxon>
        <taxon>Sordariomycetes</taxon>
        <taxon>Sordariomycetidae</taxon>
        <taxon>Magnaporthales</taxon>
        <taxon>Pyriculariaceae</taxon>
        <taxon>Pyricularia</taxon>
    </lineage>
</organism>
<keyword evidence="11" id="KW-0687">Ribonucleoprotein</keyword>
<dbReference type="InterPro" id="IPR002305">
    <property type="entry name" value="aa-tRNA-synth_Ic"/>
</dbReference>
<dbReference type="NCBIfam" id="TIGR00233">
    <property type="entry name" value="trpS"/>
    <property type="match status" value="1"/>
</dbReference>
<gene>
    <name evidence="18" type="ORF">OOU_Y34scaffold00203g40</name>
</gene>
<dbReference type="InterPro" id="IPR050203">
    <property type="entry name" value="Trp-tRNA_synthetase"/>
</dbReference>
<feature type="compositionally biased region" description="Low complexity" evidence="16">
    <location>
        <begin position="319"/>
        <end position="338"/>
    </location>
</feature>
<dbReference type="EMBL" id="JH793138">
    <property type="protein sequence ID" value="ELQ42551.1"/>
    <property type="molecule type" value="Genomic_DNA"/>
</dbReference>
<dbReference type="GO" id="GO:0005524">
    <property type="term" value="F:ATP binding"/>
    <property type="evidence" value="ECO:0007669"/>
    <property type="project" value="UniProtKB-KW"/>
</dbReference>
<comment type="subcellular location">
    <subcellularLocation>
        <location evidence="1">Mitochondrion</location>
    </subcellularLocation>
</comment>
<evidence type="ECO:0000256" key="2">
    <source>
        <dbReference type="ARBA" id="ARBA00005594"/>
    </source>
</evidence>
<dbReference type="AlphaFoldDB" id="A0AA97P5W4"/>
<accession>A0AA97P5W4</accession>
<dbReference type="Gene3D" id="3.30.70.600">
    <property type="entry name" value="Ribosomal protein S10 domain"/>
    <property type="match status" value="1"/>
</dbReference>
<dbReference type="InterPro" id="IPR002306">
    <property type="entry name" value="Trp-tRNA-ligase"/>
</dbReference>
<evidence type="ECO:0000259" key="17">
    <source>
        <dbReference type="SMART" id="SM01403"/>
    </source>
</evidence>
<dbReference type="Proteomes" id="UP000011086">
    <property type="component" value="Unassembled WGS sequence"/>
</dbReference>